<evidence type="ECO:0000256" key="3">
    <source>
        <dbReference type="ARBA" id="ARBA00022630"/>
    </source>
</evidence>
<dbReference type="InterPro" id="IPR037069">
    <property type="entry name" value="AcylCoA_DH/ox_N_sf"/>
</dbReference>
<evidence type="ECO:0000313" key="8">
    <source>
        <dbReference type="EMBL" id="ETS62696.1"/>
    </source>
</evidence>
<comment type="caution">
    <text evidence="8">The sequence shown here is derived from an EMBL/GenBank/DDBJ whole genome shotgun (WGS) entry which is preliminary data.</text>
</comment>
<dbReference type="InterPro" id="IPR013786">
    <property type="entry name" value="AcylCoA_DH/ox_N"/>
</dbReference>
<dbReference type="AlphaFoldDB" id="W3VPI7"/>
<dbReference type="GO" id="GO:0003995">
    <property type="term" value="F:acyl-CoA dehydrogenase activity"/>
    <property type="evidence" value="ECO:0007669"/>
    <property type="project" value="InterPro"/>
</dbReference>
<dbReference type="InterPro" id="IPR001199">
    <property type="entry name" value="Cyt_B5-like_heme/steroid-bd"/>
</dbReference>
<keyword evidence="4" id="KW-0274">FAD</keyword>
<organism evidence="8 9">
    <name type="scientific">Moesziomyces aphidis</name>
    <name type="common">Pseudozyma aphidis</name>
    <dbReference type="NCBI Taxonomy" id="84754"/>
    <lineage>
        <taxon>Eukaryota</taxon>
        <taxon>Fungi</taxon>
        <taxon>Dikarya</taxon>
        <taxon>Basidiomycota</taxon>
        <taxon>Ustilaginomycotina</taxon>
        <taxon>Ustilaginomycetes</taxon>
        <taxon>Ustilaginales</taxon>
        <taxon>Ustilaginaceae</taxon>
        <taxon>Moesziomyces</taxon>
    </lineage>
</organism>
<protein>
    <recommendedName>
        <fullName evidence="7">Cytochrome b5 heme-binding domain-containing protein</fullName>
    </recommendedName>
</protein>
<dbReference type="PROSITE" id="PS00072">
    <property type="entry name" value="ACYL_COA_DH_1"/>
    <property type="match status" value="1"/>
</dbReference>
<dbReference type="Pfam" id="PF02771">
    <property type="entry name" value="Acyl-CoA_dh_N"/>
    <property type="match status" value="1"/>
</dbReference>
<gene>
    <name evidence="8" type="ORF">PaG_02431</name>
</gene>
<dbReference type="Gene3D" id="2.40.110.10">
    <property type="entry name" value="Butyryl-CoA Dehydrogenase, subunit A, domain 2"/>
    <property type="match status" value="1"/>
</dbReference>
<dbReference type="InterPro" id="IPR006089">
    <property type="entry name" value="Acyl-CoA_DH_CS"/>
</dbReference>
<dbReference type="PROSITE" id="PS50255">
    <property type="entry name" value="CYTOCHROME_B5_2"/>
    <property type="match status" value="1"/>
</dbReference>
<evidence type="ECO:0000256" key="6">
    <source>
        <dbReference type="SAM" id="MobiDB-lite"/>
    </source>
</evidence>
<dbReference type="InterPro" id="IPR046373">
    <property type="entry name" value="Acyl-CoA_Oxase/DH_mid-dom_sf"/>
</dbReference>
<dbReference type="SUPFAM" id="SSF56645">
    <property type="entry name" value="Acyl-CoA dehydrogenase NM domain-like"/>
    <property type="match status" value="1"/>
</dbReference>
<dbReference type="GO" id="GO:0050660">
    <property type="term" value="F:flavin adenine dinucleotide binding"/>
    <property type="evidence" value="ECO:0007669"/>
    <property type="project" value="InterPro"/>
</dbReference>
<reference evidence="8 9" key="1">
    <citation type="journal article" date="2014" name="Genome Announc.">
        <title>Genome sequence of the basidiomycetous fungus Pseudozyma aphidis DSM70725, an efficient producer of biosurfactant mannosylerythritol lipids.</title>
        <authorList>
            <person name="Lorenz S."/>
            <person name="Guenther M."/>
            <person name="Grumaz C."/>
            <person name="Rupp S."/>
            <person name="Zibek S."/>
            <person name="Sohn K."/>
        </authorList>
    </citation>
    <scope>NUCLEOTIDE SEQUENCE [LARGE SCALE GENOMIC DNA]</scope>
    <source>
        <strain evidence="9">ATCC 32657 / CBS 517.83 / DSM 70725 / JCM 10318 / NBRC 10182 / NRRL Y-7954 / St-0401</strain>
    </source>
</reference>
<dbReference type="SMART" id="SM01117">
    <property type="entry name" value="Cyt-b5"/>
    <property type="match status" value="1"/>
</dbReference>
<dbReference type="SUPFAM" id="SSF47203">
    <property type="entry name" value="Acyl-CoA dehydrogenase C-terminal domain-like"/>
    <property type="match status" value="1"/>
</dbReference>
<dbReference type="Gene3D" id="3.10.120.10">
    <property type="entry name" value="Cytochrome b5-like heme/steroid binding domain"/>
    <property type="match status" value="1"/>
</dbReference>
<evidence type="ECO:0000256" key="1">
    <source>
        <dbReference type="ARBA" id="ARBA00001974"/>
    </source>
</evidence>
<dbReference type="Pfam" id="PF02770">
    <property type="entry name" value="Acyl-CoA_dh_M"/>
    <property type="match status" value="1"/>
</dbReference>
<dbReference type="Pfam" id="PF00441">
    <property type="entry name" value="Acyl-CoA_dh_1"/>
    <property type="match status" value="1"/>
</dbReference>
<dbReference type="PANTHER" id="PTHR48083:SF28">
    <property type="entry name" value="ACYL-COA DEHYDROGENASE FAMILY PROTEIN (AFU_ORTHOLOGUE AFUA_6G10880)-RELATED"/>
    <property type="match status" value="1"/>
</dbReference>
<name>W3VPI7_MOEAP</name>
<dbReference type="Gene3D" id="1.10.540.10">
    <property type="entry name" value="Acyl-CoA dehydrogenase/oxidase, N-terminal domain"/>
    <property type="match status" value="1"/>
</dbReference>
<feature type="region of interest" description="Disordered" evidence="6">
    <location>
        <begin position="1"/>
        <end position="21"/>
    </location>
</feature>
<dbReference type="InterPro" id="IPR009075">
    <property type="entry name" value="AcylCo_DH/oxidase_C"/>
</dbReference>
<dbReference type="OrthoDB" id="2588832at2759"/>
<dbReference type="InterPro" id="IPR036250">
    <property type="entry name" value="AcylCo_DH-like_C"/>
</dbReference>
<comment type="similarity">
    <text evidence="2">Belongs to the acyl-CoA dehydrogenase family.</text>
</comment>
<dbReference type="GO" id="GO:0005737">
    <property type="term" value="C:cytoplasm"/>
    <property type="evidence" value="ECO:0007669"/>
    <property type="project" value="TreeGrafter"/>
</dbReference>
<keyword evidence="3" id="KW-0285">Flavoprotein</keyword>
<keyword evidence="5" id="KW-0560">Oxidoreductase</keyword>
<evidence type="ECO:0000313" key="9">
    <source>
        <dbReference type="Proteomes" id="UP000019462"/>
    </source>
</evidence>
<dbReference type="Gene3D" id="1.20.140.10">
    <property type="entry name" value="Butyryl-CoA Dehydrogenase, subunit A, domain 3"/>
    <property type="match status" value="1"/>
</dbReference>
<dbReference type="GO" id="GO:0033539">
    <property type="term" value="P:fatty acid beta-oxidation using acyl-CoA dehydrogenase"/>
    <property type="evidence" value="ECO:0007669"/>
    <property type="project" value="TreeGrafter"/>
</dbReference>
<dbReference type="InterPro" id="IPR036400">
    <property type="entry name" value="Cyt_B5-like_heme/steroid_sf"/>
</dbReference>
<dbReference type="EMBL" id="AWNI01000009">
    <property type="protein sequence ID" value="ETS62696.1"/>
    <property type="molecule type" value="Genomic_DNA"/>
</dbReference>
<sequence>MSAQKQGAPAPQRKEYTREEVAKHNKQGDLWIVIDAEVYNVSKFSELHPGGENVFHDEEVAGQDATETFFGLHRREVLSKPQYQRLIIGTIKGEQSKLKPDPLGSPSRVPYGEPTWLTPAYHSPYFNDSHRHLQREWRKYVDEHIVEVAQRCEDSGKRPDVELVKMLGKNGINAMRMGPGKHLHGRTLFAGIKGEEFDYFHELILTQELVRCGQRGFGDALNGGMVIGLPPVMNFGSDELKKEIVEPVLAGDKFICLAISEAFAGSDFICLAISEAFAGSDVMGLRTTATLTDDGEHYIVNGTKKWITNGTFADYFSTAVKTDQGFAMICIPRTAGNVETKQIKTSYSTTAGTAYVTFDNVKVPKKYLIGEDGMGIYYILSNFNHERWVMCCSTIRAARAVCEECMLWIHQRKVFGKPLTSQPVIRQKLAQMISLVEAAQNWLENVTYQMCKMSYAQQSKFLAGQVGLLKSWSTRVSHEVADGAVQIFGGRGLTKTGMGKFVEMFHRTYKFDAVLGGSEEVLADLGIRQALRMMPENARL</sequence>
<evidence type="ECO:0000256" key="5">
    <source>
        <dbReference type="ARBA" id="ARBA00023002"/>
    </source>
</evidence>
<dbReference type="Pfam" id="PF00173">
    <property type="entry name" value="Cyt-b5"/>
    <property type="match status" value="1"/>
</dbReference>
<keyword evidence="9" id="KW-1185">Reference proteome</keyword>
<dbReference type="HOGENOM" id="CLU_018204_4_4_1"/>
<dbReference type="InterPro" id="IPR006091">
    <property type="entry name" value="Acyl-CoA_Oxase/DH_mid-dom"/>
</dbReference>
<comment type="cofactor">
    <cofactor evidence="1">
        <name>FAD</name>
        <dbReference type="ChEBI" id="CHEBI:57692"/>
    </cofactor>
</comment>
<proteinExistence type="inferred from homology"/>
<evidence type="ECO:0000256" key="2">
    <source>
        <dbReference type="ARBA" id="ARBA00009347"/>
    </source>
</evidence>
<dbReference type="SUPFAM" id="SSF55856">
    <property type="entry name" value="Cytochrome b5-like heme/steroid binding domain"/>
    <property type="match status" value="1"/>
</dbReference>
<dbReference type="InterPro" id="IPR050741">
    <property type="entry name" value="Acyl-CoA_dehydrogenase"/>
</dbReference>
<dbReference type="Proteomes" id="UP000019462">
    <property type="component" value="Unassembled WGS sequence"/>
</dbReference>
<feature type="compositionally biased region" description="Basic and acidic residues" evidence="6">
    <location>
        <begin position="12"/>
        <end position="21"/>
    </location>
</feature>
<dbReference type="PANTHER" id="PTHR48083">
    <property type="entry name" value="MEDIUM-CHAIN SPECIFIC ACYL-COA DEHYDROGENASE, MITOCHONDRIAL-RELATED"/>
    <property type="match status" value="1"/>
</dbReference>
<dbReference type="InterPro" id="IPR009100">
    <property type="entry name" value="AcylCoA_DH/oxidase_NM_dom_sf"/>
</dbReference>
<evidence type="ECO:0000259" key="7">
    <source>
        <dbReference type="PROSITE" id="PS50255"/>
    </source>
</evidence>
<accession>W3VPI7</accession>
<feature type="domain" description="Cytochrome b5 heme-binding" evidence="7">
    <location>
        <begin position="13"/>
        <end position="92"/>
    </location>
</feature>
<evidence type="ECO:0000256" key="4">
    <source>
        <dbReference type="ARBA" id="ARBA00022827"/>
    </source>
</evidence>